<dbReference type="Pfam" id="PF08264">
    <property type="entry name" value="Anticodon_1"/>
    <property type="match status" value="1"/>
</dbReference>
<feature type="non-terminal residue" evidence="14">
    <location>
        <position position="1"/>
    </location>
</feature>
<dbReference type="EC" id="6.1.1.5" evidence="1"/>
<dbReference type="InterPro" id="IPR033708">
    <property type="entry name" value="Anticodon_Ile_BEm"/>
</dbReference>
<keyword evidence="4" id="KW-0479">Metal-binding</keyword>
<protein>
    <recommendedName>
        <fullName evidence="1">isoleucine--tRNA ligase</fullName>
        <ecNumber evidence="1">6.1.1.5</ecNumber>
    </recommendedName>
</protein>
<dbReference type="CDD" id="cd07960">
    <property type="entry name" value="Anticodon_Ia_Ile_BEm"/>
    <property type="match status" value="1"/>
</dbReference>
<comment type="catalytic activity">
    <reaction evidence="10">
        <text>tRNA(Ile) + L-isoleucine + ATP = L-isoleucyl-tRNA(Ile) + AMP + diphosphate</text>
        <dbReference type="Rhea" id="RHEA:11060"/>
        <dbReference type="Rhea" id="RHEA-COMP:9666"/>
        <dbReference type="Rhea" id="RHEA-COMP:9695"/>
        <dbReference type="ChEBI" id="CHEBI:30616"/>
        <dbReference type="ChEBI" id="CHEBI:33019"/>
        <dbReference type="ChEBI" id="CHEBI:58045"/>
        <dbReference type="ChEBI" id="CHEBI:78442"/>
        <dbReference type="ChEBI" id="CHEBI:78528"/>
        <dbReference type="ChEBI" id="CHEBI:456215"/>
        <dbReference type="EC" id="6.1.1.5"/>
    </reaction>
</comment>
<keyword evidence="8" id="KW-0648">Protein biosynthesis</keyword>
<feature type="domain" description="Aminoacyl-tRNA synthetase class Ia" evidence="11">
    <location>
        <begin position="1"/>
        <end position="447"/>
    </location>
</feature>
<dbReference type="PANTHER" id="PTHR42765:SF1">
    <property type="entry name" value="ISOLEUCINE--TRNA LIGASE, MITOCHONDRIAL"/>
    <property type="match status" value="1"/>
</dbReference>
<dbReference type="SUPFAM" id="SSF47323">
    <property type="entry name" value="Anticodon-binding domain of a subclass of class I aminoacyl-tRNA synthetases"/>
    <property type="match status" value="1"/>
</dbReference>
<dbReference type="InterPro" id="IPR010663">
    <property type="entry name" value="Znf_FPG/IleRS"/>
</dbReference>
<evidence type="ECO:0000256" key="3">
    <source>
        <dbReference type="ARBA" id="ARBA00022598"/>
    </source>
</evidence>
<name>A0A381VCI2_9ZZZZ</name>
<evidence type="ECO:0000259" key="13">
    <source>
        <dbReference type="Pfam" id="PF08264"/>
    </source>
</evidence>
<evidence type="ECO:0000256" key="6">
    <source>
        <dbReference type="ARBA" id="ARBA00022833"/>
    </source>
</evidence>
<dbReference type="SUPFAM" id="SSF52374">
    <property type="entry name" value="Nucleotidylyl transferase"/>
    <property type="match status" value="1"/>
</dbReference>
<accession>A0A381VCI2</accession>
<proteinExistence type="predicted"/>
<dbReference type="InterPro" id="IPR002300">
    <property type="entry name" value="aa-tRNA-synth_Ia"/>
</dbReference>
<evidence type="ECO:0000256" key="10">
    <source>
        <dbReference type="ARBA" id="ARBA00048359"/>
    </source>
</evidence>
<dbReference type="InterPro" id="IPR013155">
    <property type="entry name" value="M/V/L/I-tRNA-synth_anticd-bd"/>
</dbReference>
<feature type="domain" description="Zinc finger FPG/IleRS-type" evidence="12">
    <location>
        <begin position="697"/>
        <end position="724"/>
    </location>
</feature>
<dbReference type="InterPro" id="IPR014729">
    <property type="entry name" value="Rossmann-like_a/b/a_fold"/>
</dbReference>
<dbReference type="EMBL" id="UINC01008377">
    <property type="protein sequence ID" value="SVA37711.1"/>
    <property type="molecule type" value="Genomic_DNA"/>
</dbReference>
<dbReference type="GO" id="GO:0004822">
    <property type="term" value="F:isoleucine-tRNA ligase activity"/>
    <property type="evidence" value="ECO:0007669"/>
    <property type="project" value="UniProtKB-EC"/>
</dbReference>
<dbReference type="Pfam" id="PF00133">
    <property type="entry name" value="tRNA-synt_1"/>
    <property type="match status" value="1"/>
</dbReference>
<keyword evidence="2" id="KW-0963">Cytoplasm</keyword>
<dbReference type="FunFam" id="3.40.50.620:FF:000048">
    <property type="entry name" value="Isoleucine--tRNA ligase"/>
    <property type="match status" value="1"/>
</dbReference>
<dbReference type="Pfam" id="PF06827">
    <property type="entry name" value="zf-FPG_IleRS"/>
    <property type="match status" value="1"/>
</dbReference>
<dbReference type="InterPro" id="IPR050081">
    <property type="entry name" value="Ile-tRNA_ligase"/>
</dbReference>
<organism evidence="14">
    <name type="scientific">marine metagenome</name>
    <dbReference type="NCBI Taxonomy" id="408172"/>
    <lineage>
        <taxon>unclassified sequences</taxon>
        <taxon>metagenomes</taxon>
        <taxon>ecological metagenomes</taxon>
    </lineage>
</organism>
<dbReference type="GO" id="GO:0000049">
    <property type="term" value="F:tRNA binding"/>
    <property type="evidence" value="ECO:0007669"/>
    <property type="project" value="InterPro"/>
</dbReference>
<keyword evidence="3" id="KW-0436">Ligase</keyword>
<dbReference type="AlphaFoldDB" id="A0A381VCI2"/>
<dbReference type="Gene3D" id="1.10.730.20">
    <property type="match status" value="1"/>
</dbReference>
<dbReference type="GO" id="GO:0006428">
    <property type="term" value="P:isoleucyl-tRNA aminoacylation"/>
    <property type="evidence" value="ECO:0007669"/>
    <property type="project" value="InterPro"/>
</dbReference>
<dbReference type="GO" id="GO:0005524">
    <property type="term" value="F:ATP binding"/>
    <property type="evidence" value="ECO:0007669"/>
    <property type="project" value="UniProtKB-KW"/>
</dbReference>
<evidence type="ECO:0000256" key="4">
    <source>
        <dbReference type="ARBA" id="ARBA00022723"/>
    </source>
</evidence>
<dbReference type="InterPro" id="IPR009080">
    <property type="entry name" value="tRNAsynth_Ia_anticodon-bd"/>
</dbReference>
<dbReference type="PANTHER" id="PTHR42765">
    <property type="entry name" value="SOLEUCYL-TRNA SYNTHETASE"/>
    <property type="match status" value="1"/>
</dbReference>
<keyword evidence="9" id="KW-0030">Aminoacyl-tRNA synthetase</keyword>
<evidence type="ECO:0000256" key="1">
    <source>
        <dbReference type="ARBA" id="ARBA00013165"/>
    </source>
</evidence>
<dbReference type="FunFam" id="1.10.730.20:FF:000001">
    <property type="entry name" value="Isoleucine--tRNA ligase"/>
    <property type="match status" value="1"/>
</dbReference>
<keyword evidence="5" id="KW-0547">Nucleotide-binding</keyword>
<dbReference type="Gene3D" id="3.90.740.10">
    <property type="entry name" value="Valyl/Leucyl/Isoleucyl-tRNA synthetase, editing domain"/>
    <property type="match status" value="1"/>
</dbReference>
<dbReference type="InterPro" id="IPR009008">
    <property type="entry name" value="Val/Leu/Ile-tRNA-synth_edit"/>
</dbReference>
<dbReference type="SUPFAM" id="SSF50677">
    <property type="entry name" value="ValRS/IleRS/LeuRS editing domain"/>
    <property type="match status" value="1"/>
</dbReference>
<feature type="domain" description="Methionyl/Valyl/Leucyl/Isoleucyl-tRNA synthetase anticodon-binding" evidence="13">
    <location>
        <begin position="491"/>
        <end position="638"/>
    </location>
</feature>
<evidence type="ECO:0000259" key="12">
    <source>
        <dbReference type="Pfam" id="PF06827"/>
    </source>
</evidence>
<evidence type="ECO:0000259" key="11">
    <source>
        <dbReference type="Pfam" id="PF00133"/>
    </source>
</evidence>
<dbReference type="NCBIfam" id="TIGR00392">
    <property type="entry name" value="ileS"/>
    <property type="match status" value="1"/>
</dbReference>
<sequence>EVEYKDKESCSADVRFRVIDTNEFLTRTGLNLDQTDRPIYLPIWTTTLWTLPANQAVVLGEDLNYLLVATASDHSPCYVIVSEGLQESIRDRWQAEKWDIIGSVNPRDLEGLILQHPFYQRQVPILIGDYVTLEAGTGAVHTAPAHGHDDFIIGQKNNLPLDNPVNDFGVFTESTEYFAGQHVFKVESEIIEKLKEKNNLIHQESFNHSYPHCWRHKTPLIFRATPQWFISMDNNDLRANCLEVIETVEWMPNWGRERIQGMLETRPDWCISRQRFWGVPIPLFIHKETESLHPNTVDLLHQVAEKVETHGIDGWFASSTEDFLGEEAVEYNKITDTMDVWMDSGLAHHAVSQNHTDVYFPADLYLEGSDQHRGWFQSSLLTSVAMNAKAPYKQVLTHGFFVDETGRKMAKSVGNVIEPQAVINNLGADILRLWVASTDYSSEMSISDQILKRNSDAYRRIRNTARFLLGNLNDFDPTKDRLPVNELLALDQWVINRLHEVQAKILEDYSTYAFHRVSQSLHNFCVVDMGGFYLDVIKDRLYTTQADSHARKSAQTVLYHTAESMVRWIAPILSFTADEVWQFLPGNRAESVFLSEWYQLPEKPDSRINWSVMDVVQQTAAKALEVARDEGVIGSSLDACLTVYADGELAELLASFGEELHFLFITSDATLASAVSIPEGAIEADGVAVSVFKSKHQKCIRCWHKDESVGQSSEHPELCIRCINNVTGEGEVRLHF</sequence>
<dbReference type="GO" id="GO:0046872">
    <property type="term" value="F:metal ion binding"/>
    <property type="evidence" value="ECO:0007669"/>
    <property type="project" value="UniProtKB-KW"/>
</dbReference>
<evidence type="ECO:0000256" key="8">
    <source>
        <dbReference type="ARBA" id="ARBA00022917"/>
    </source>
</evidence>
<evidence type="ECO:0000313" key="14">
    <source>
        <dbReference type="EMBL" id="SVA37711.1"/>
    </source>
</evidence>
<keyword evidence="7" id="KW-0067">ATP-binding</keyword>
<evidence type="ECO:0000256" key="7">
    <source>
        <dbReference type="ARBA" id="ARBA00022840"/>
    </source>
</evidence>
<gene>
    <name evidence="14" type="ORF">METZ01_LOCUS90565</name>
</gene>
<keyword evidence="6" id="KW-0862">Zinc</keyword>
<dbReference type="GO" id="GO:0005829">
    <property type="term" value="C:cytosol"/>
    <property type="evidence" value="ECO:0007669"/>
    <property type="project" value="TreeGrafter"/>
</dbReference>
<evidence type="ECO:0000256" key="2">
    <source>
        <dbReference type="ARBA" id="ARBA00022490"/>
    </source>
</evidence>
<dbReference type="Gene3D" id="3.40.50.620">
    <property type="entry name" value="HUPs"/>
    <property type="match status" value="1"/>
</dbReference>
<evidence type="ECO:0000256" key="9">
    <source>
        <dbReference type="ARBA" id="ARBA00023146"/>
    </source>
</evidence>
<dbReference type="InterPro" id="IPR002301">
    <property type="entry name" value="Ile-tRNA-ligase"/>
</dbReference>
<dbReference type="GO" id="GO:0002161">
    <property type="term" value="F:aminoacyl-tRNA deacylase activity"/>
    <property type="evidence" value="ECO:0007669"/>
    <property type="project" value="InterPro"/>
</dbReference>
<reference evidence="14" key="1">
    <citation type="submission" date="2018-05" db="EMBL/GenBank/DDBJ databases">
        <authorList>
            <person name="Lanie J.A."/>
            <person name="Ng W.-L."/>
            <person name="Kazmierczak K.M."/>
            <person name="Andrzejewski T.M."/>
            <person name="Davidsen T.M."/>
            <person name="Wayne K.J."/>
            <person name="Tettelin H."/>
            <person name="Glass J.I."/>
            <person name="Rusch D."/>
            <person name="Podicherti R."/>
            <person name="Tsui H.-C.T."/>
            <person name="Winkler M.E."/>
        </authorList>
    </citation>
    <scope>NUCLEOTIDE SEQUENCE</scope>
</reference>
<dbReference type="PRINTS" id="PR00984">
    <property type="entry name" value="TRNASYNTHILE"/>
</dbReference>
<evidence type="ECO:0000256" key="5">
    <source>
        <dbReference type="ARBA" id="ARBA00022741"/>
    </source>
</evidence>